<dbReference type="GO" id="GO:0008684">
    <property type="term" value="F:2-oxopent-4-enoate hydratase activity"/>
    <property type="evidence" value="ECO:0007669"/>
    <property type="project" value="TreeGrafter"/>
</dbReference>
<evidence type="ECO:0008006" key="3">
    <source>
        <dbReference type="Google" id="ProtNLM"/>
    </source>
</evidence>
<dbReference type="HOGENOM" id="CLU_060136_4_0_9"/>
<dbReference type="EMBL" id="CP008876">
    <property type="protein sequence ID" value="AIF65670.1"/>
    <property type="molecule type" value="Genomic_DNA"/>
</dbReference>
<dbReference type="RefSeq" id="WP_038558423.1">
    <property type="nucleotide sequence ID" value="NZ_CP008876.1"/>
</dbReference>
<gene>
    <name evidence="1" type="ORF">GZ22_02750</name>
</gene>
<evidence type="ECO:0000313" key="1">
    <source>
        <dbReference type="EMBL" id="AIF65670.1"/>
    </source>
</evidence>
<name>A0A075LGB8_9BACI</name>
<evidence type="ECO:0000313" key="2">
    <source>
        <dbReference type="Proteomes" id="UP000027980"/>
    </source>
</evidence>
<dbReference type="GeneID" id="34222126"/>
<dbReference type="PANTHER" id="PTHR30143:SF0">
    <property type="entry name" value="2-KETO-4-PENTENOATE HYDRATASE"/>
    <property type="match status" value="1"/>
</dbReference>
<dbReference type="InterPro" id="IPR050772">
    <property type="entry name" value="Hydratase-Decarb/MhpD_sf"/>
</dbReference>
<organism evidence="1 2">
    <name type="scientific">Terribacillus saccharophilus</name>
    <dbReference type="NCBI Taxonomy" id="361277"/>
    <lineage>
        <taxon>Bacteria</taxon>
        <taxon>Bacillati</taxon>
        <taxon>Bacillota</taxon>
        <taxon>Bacilli</taxon>
        <taxon>Bacillales</taxon>
        <taxon>Bacillaceae</taxon>
        <taxon>Terribacillus</taxon>
    </lineage>
</organism>
<proteinExistence type="predicted"/>
<dbReference type="Gene3D" id="3.90.850.10">
    <property type="entry name" value="Fumarylacetoacetase-like, C-terminal domain"/>
    <property type="match status" value="1"/>
</dbReference>
<dbReference type="PANTHER" id="PTHR30143">
    <property type="entry name" value="ACID HYDRATASE"/>
    <property type="match status" value="1"/>
</dbReference>
<dbReference type="InterPro" id="IPR036663">
    <property type="entry name" value="Fumarylacetoacetase_C_sf"/>
</dbReference>
<sequence>MPEQTKQVNKEELAAQLLEVQESKQPINFISQQHQLTVEQAYEVQETFAKARAEKTGKQSNGHKISMTSPATQALFGAKEPAYGTLFKDTIHTGDTEIGLDSMLSPLLEPEIVFVLKEDLSIGAEEDEILAKSVLSAGIEIPDSRFADWFPKFQLMDLICDNGVTGKVVVSDKGRDDLSLEEVGRIKLTLTHDGKEVGTGFASEVMGNPVTSVAWLTEKLAQKNLFLKKGMVISSGTFLSPIPLGKGLYEADFSLLGQVKVQVN</sequence>
<dbReference type="AlphaFoldDB" id="A0A075LGB8"/>
<reference evidence="1 2" key="1">
    <citation type="submission" date="2014-07" db="EMBL/GenBank/DDBJ databases">
        <title>Complete genome sequence of a moderately halophilic bacterium Terribacillus aidingensis MP602, isolated from Cryptomeria fortunei in Tianmu mountain in China.</title>
        <authorList>
            <person name="Wang Y."/>
            <person name="Lu P."/>
            <person name="Zhang L."/>
        </authorList>
    </citation>
    <scope>NUCLEOTIDE SEQUENCE [LARGE SCALE GENOMIC DNA]</scope>
    <source>
        <strain evidence="1 2">MP602</strain>
    </source>
</reference>
<protein>
    <recommendedName>
        <fullName evidence="3">2-keto-4-pentenoate hydratase</fullName>
    </recommendedName>
</protein>
<dbReference type="KEGG" id="tap:GZ22_02750"/>
<dbReference type="Proteomes" id="UP000027980">
    <property type="component" value="Chromosome"/>
</dbReference>
<dbReference type="OrthoDB" id="9792137at2"/>
<dbReference type="GO" id="GO:0005737">
    <property type="term" value="C:cytoplasm"/>
    <property type="evidence" value="ECO:0007669"/>
    <property type="project" value="TreeGrafter"/>
</dbReference>
<dbReference type="SUPFAM" id="SSF56529">
    <property type="entry name" value="FAH"/>
    <property type="match status" value="1"/>
</dbReference>
<accession>A0A075LGB8</accession>